<feature type="transmembrane region" description="Helical" evidence="9">
    <location>
        <begin position="493"/>
        <end position="515"/>
    </location>
</feature>
<organism evidence="11 12">
    <name type="scientific">Papiliotrema laurentii</name>
    <name type="common">Cryptococcus laurentii</name>
    <dbReference type="NCBI Taxonomy" id="5418"/>
    <lineage>
        <taxon>Eukaryota</taxon>
        <taxon>Fungi</taxon>
        <taxon>Dikarya</taxon>
        <taxon>Basidiomycota</taxon>
        <taxon>Agaricomycotina</taxon>
        <taxon>Tremellomycetes</taxon>
        <taxon>Tremellales</taxon>
        <taxon>Rhynchogastremaceae</taxon>
        <taxon>Papiliotrema</taxon>
    </lineage>
</organism>
<feature type="transmembrane region" description="Helical" evidence="9">
    <location>
        <begin position="639"/>
        <end position="656"/>
    </location>
</feature>
<dbReference type="AlphaFoldDB" id="A0AAD9CZI0"/>
<feature type="compositionally biased region" description="Low complexity" evidence="8">
    <location>
        <begin position="172"/>
        <end position="190"/>
    </location>
</feature>
<gene>
    <name evidence="11" type="ORF">DB88DRAFT_345158</name>
</gene>
<comment type="similarity">
    <text evidence="2">Belongs to the amino acid/polyamine transporter 2 family.</text>
</comment>
<keyword evidence="12" id="KW-1185">Reference proteome</keyword>
<keyword evidence="5" id="KW-0029">Amino-acid transport</keyword>
<name>A0AAD9CZI0_PAPLA</name>
<evidence type="ECO:0000256" key="1">
    <source>
        <dbReference type="ARBA" id="ARBA00004141"/>
    </source>
</evidence>
<evidence type="ECO:0000256" key="6">
    <source>
        <dbReference type="ARBA" id="ARBA00022989"/>
    </source>
</evidence>
<feature type="domain" description="Amino acid transporter transmembrane" evidence="10">
    <location>
        <begin position="279"/>
        <end position="721"/>
    </location>
</feature>
<feature type="compositionally biased region" description="Low complexity" evidence="8">
    <location>
        <begin position="154"/>
        <end position="164"/>
    </location>
</feature>
<evidence type="ECO:0000256" key="8">
    <source>
        <dbReference type="SAM" id="MobiDB-lite"/>
    </source>
</evidence>
<evidence type="ECO:0000256" key="7">
    <source>
        <dbReference type="ARBA" id="ARBA00023136"/>
    </source>
</evidence>
<dbReference type="GO" id="GO:0005774">
    <property type="term" value="C:vacuolar membrane"/>
    <property type="evidence" value="ECO:0007669"/>
    <property type="project" value="TreeGrafter"/>
</dbReference>
<feature type="transmembrane region" description="Helical" evidence="9">
    <location>
        <begin position="705"/>
        <end position="724"/>
    </location>
</feature>
<evidence type="ECO:0000313" key="11">
    <source>
        <dbReference type="EMBL" id="KAK1923310.1"/>
    </source>
</evidence>
<feature type="transmembrane region" description="Helical" evidence="9">
    <location>
        <begin position="662"/>
        <end position="684"/>
    </location>
</feature>
<dbReference type="EMBL" id="JAODAN010000007">
    <property type="protein sequence ID" value="KAK1923310.1"/>
    <property type="molecule type" value="Genomic_DNA"/>
</dbReference>
<feature type="compositionally biased region" description="Polar residues" evidence="8">
    <location>
        <begin position="53"/>
        <end position="62"/>
    </location>
</feature>
<sequence>MPSPSQASPIPLGPQPTRKKSGVLQSSLDLVFSYSRSQQALYGKNLRSAPSFLETSSHSLSPSDAFPSRDEEAGGWEDEGVRRGEEEDQIEAESGVTDSSTHDTLGGRRRSSASPVIFTADPFVVSPPSLGPPDAAPHPVHPADRADTSTPTPGARGLLAQGLGAAPGYGAMGSKRVASTSSTSTAVGKTHPGQRALDGAAGIGPKDLGETTPLLSFKASQPVSPTSPREAKPTDEEDRDAARARRRSSVLRRLSVEARRRTTHGLRRLSEASRGDSTDGQTLFNAVAVLLGIGVLSLPLAFAYAGWVAGTAMLMGFAWLTCHTAKLLARLIKADPTMLGYTDIGRAAFGRIGGQGINILFCLELFALGVALIVLFGDTLEVIFPSVSSNTFKLLGLVIVLPTTLLPLHLLSLPSLLSTVSTFLLVIVILTNGFTKTKPPGSLLHPAPTDLWPEFTHANWLGGVGLVLAGFGGHAVVPSLARDMRNPEHFDMVIDWAFAIASGVSFIAGAAGYLMIGNTVSDEITRDLMQPKYGYPRWLNLIALWMIAIIPLTKFGLCSRPLNIAIETLLGLTSKAHAAHMSALSAVVIEDEAQDEEAVGPPGSDGTGARSPDLRRAASKAAMEAAQPGGVPRYKYLRVVTRTVITCLCTLTAILLPGFGKVMAFLGSFSAFLICIILPLAFYLKLQEELIPDGRSGRRQRVLHWVLIVFSCGLMIAGTVWAFLPGSGHRETDSSV</sequence>
<keyword evidence="6 9" id="KW-1133">Transmembrane helix</keyword>
<keyword evidence="4 9" id="KW-0812">Transmembrane</keyword>
<dbReference type="PANTHER" id="PTHR22950">
    <property type="entry name" value="AMINO ACID TRANSPORTER"/>
    <property type="match status" value="1"/>
</dbReference>
<feature type="transmembrane region" description="Helical" evidence="9">
    <location>
        <begin position="535"/>
        <end position="553"/>
    </location>
</feature>
<dbReference type="Proteomes" id="UP001182556">
    <property type="component" value="Unassembled WGS sequence"/>
</dbReference>
<dbReference type="PANTHER" id="PTHR22950:SF692">
    <property type="entry name" value="TRANSMEMBRANE AMINO ACID TRANSPORTER FAMILY PROTEIN"/>
    <property type="match status" value="1"/>
</dbReference>
<feature type="transmembrane region" description="Helical" evidence="9">
    <location>
        <begin position="413"/>
        <end position="434"/>
    </location>
</feature>
<evidence type="ECO:0000313" key="12">
    <source>
        <dbReference type="Proteomes" id="UP001182556"/>
    </source>
</evidence>
<evidence type="ECO:0000259" key="10">
    <source>
        <dbReference type="Pfam" id="PF01490"/>
    </source>
</evidence>
<feature type="region of interest" description="Disordered" evidence="8">
    <location>
        <begin position="51"/>
        <end position="256"/>
    </location>
</feature>
<evidence type="ECO:0000256" key="9">
    <source>
        <dbReference type="SAM" id="Phobius"/>
    </source>
</evidence>
<dbReference type="GO" id="GO:0015179">
    <property type="term" value="F:L-amino acid transmembrane transporter activity"/>
    <property type="evidence" value="ECO:0007669"/>
    <property type="project" value="TreeGrafter"/>
</dbReference>
<feature type="transmembrane region" description="Helical" evidence="9">
    <location>
        <begin position="356"/>
        <end position="376"/>
    </location>
</feature>
<accession>A0AAD9CZI0</accession>
<keyword evidence="3" id="KW-0813">Transport</keyword>
<reference evidence="11" key="1">
    <citation type="submission" date="2023-02" db="EMBL/GenBank/DDBJ databases">
        <title>Identification and recombinant expression of a fungal hydrolase from Papiliotrema laurentii that hydrolyzes apple cutin and clears colloidal polyester polyurethane.</title>
        <authorList>
            <consortium name="DOE Joint Genome Institute"/>
            <person name="Roman V.A."/>
            <person name="Bojanowski C."/>
            <person name="Crable B.R."/>
            <person name="Wagner D.N."/>
            <person name="Hung C.S."/>
            <person name="Nadeau L.J."/>
            <person name="Schratz L."/>
            <person name="Haridas S."/>
            <person name="Pangilinan J."/>
            <person name="Lipzen A."/>
            <person name="Na H."/>
            <person name="Yan M."/>
            <person name="Ng V."/>
            <person name="Grigoriev I.V."/>
            <person name="Spatafora J.W."/>
            <person name="Barlow D."/>
            <person name="Biffinger J."/>
            <person name="Kelley-Loughnane N."/>
            <person name="Varaljay V.A."/>
            <person name="Crookes-Goodson W.J."/>
        </authorList>
    </citation>
    <scope>NUCLEOTIDE SEQUENCE</scope>
    <source>
        <strain evidence="11">5307AH</strain>
    </source>
</reference>
<dbReference type="InterPro" id="IPR013057">
    <property type="entry name" value="AA_transpt_TM"/>
</dbReference>
<evidence type="ECO:0000256" key="4">
    <source>
        <dbReference type="ARBA" id="ARBA00022692"/>
    </source>
</evidence>
<comment type="subcellular location">
    <subcellularLocation>
        <location evidence="1">Membrane</location>
        <topology evidence="1">Multi-pass membrane protein</topology>
    </subcellularLocation>
</comment>
<evidence type="ECO:0000256" key="2">
    <source>
        <dbReference type="ARBA" id="ARBA00008066"/>
    </source>
</evidence>
<feature type="region of interest" description="Disordered" evidence="8">
    <location>
        <begin position="1"/>
        <end position="22"/>
    </location>
</feature>
<dbReference type="Pfam" id="PF01490">
    <property type="entry name" value="Aa_trans"/>
    <property type="match status" value="1"/>
</dbReference>
<evidence type="ECO:0000256" key="5">
    <source>
        <dbReference type="ARBA" id="ARBA00022970"/>
    </source>
</evidence>
<feature type="compositionally biased region" description="Pro residues" evidence="8">
    <location>
        <begin position="129"/>
        <end position="140"/>
    </location>
</feature>
<keyword evidence="7 9" id="KW-0472">Membrane</keyword>
<feature type="compositionally biased region" description="Polar residues" evidence="8">
    <location>
        <begin position="218"/>
        <end position="227"/>
    </location>
</feature>
<protein>
    <submittedName>
        <fullName evidence="11">Amino acid transporter</fullName>
    </submittedName>
</protein>
<comment type="caution">
    <text evidence="11">The sequence shown here is derived from an EMBL/GenBank/DDBJ whole genome shotgun (WGS) entry which is preliminary data.</text>
</comment>
<proteinExistence type="inferred from homology"/>
<feature type="transmembrane region" description="Helical" evidence="9">
    <location>
        <begin position="283"/>
        <end position="302"/>
    </location>
</feature>
<feature type="transmembrane region" description="Helical" evidence="9">
    <location>
        <begin position="460"/>
        <end position="481"/>
    </location>
</feature>
<evidence type="ECO:0000256" key="3">
    <source>
        <dbReference type="ARBA" id="ARBA00022448"/>
    </source>
</evidence>